<dbReference type="Proteomes" id="UP001500394">
    <property type="component" value="Unassembled WGS sequence"/>
</dbReference>
<accession>A0ABP8R8D3</accession>
<comment type="caution">
    <text evidence="1">The sequence shown here is derived from an EMBL/GenBank/DDBJ whole genome shotgun (WGS) entry which is preliminary data.</text>
</comment>
<protein>
    <submittedName>
        <fullName evidence="1">Uncharacterized protein</fullName>
    </submittedName>
</protein>
<proteinExistence type="predicted"/>
<dbReference type="EMBL" id="BAABGR010000041">
    <property type="protein sequence ID" value="GAA4520822.1"/>
    <property type="molecule type" value="Genomic_DNA"/>
</dbReference>
<organism evidence="1 2">
    <name type="scientific">Sphingobacterium thermophilum</name>
    <dbReference type="NCBI Taxonomy" id="768534"/>
    <lineage>
        <taxon>Bacteria</taxon>
        <taxon>Pseudomonadati</taxon>
        <taxon>Bacteroidota</taxon>
        <taxon>Sphingobacteriia</taxon>
        <taxon>Sphingobacteriales</taxon>
        <taxon>Sphingobacteriaceae</taxon>
        <taxon>Sphingobacterium</taxon>
    </lineage>
</organism>
<name>A0ABP8R8D3_9SPHI</name>
<evidence type="ECO:0000313" key="2">
    <source>
        <dbReference type="Proteomes" id="UP001500394"/>
    </source>
</evidence>
<reference evidence="2" key="1">
    <citation type="journal article" date="2019" name="Int. J. Syst. Evol. Microbiol.">
        <title>The Global Catalogue of Microorganisms (GCM) 10K type strain sequencing project: providing services to taxonomists for standard genome sequencing and annotation.</title>
        <authorList>
            <consortium name="The Broad Institute Genomics Platform"/>
            <consortium name="The Broad Institute Genome Sequencing Center for Infectious Disease"/>
            <person name="Wu L."/>
            <person name="Ma J."/>
        </authorList>
    </citation>
    <scope>NUCLEOTIDE SEQUENCE [LARGE SCALE GENOMIC DNA]</scope>
    <source>
        <strain evidence="2">JCM 17858</strain>
    </source>
</reference>
<gene>
    <name evidence="1" type="ORF">GCM10023173_25410</name>
</gene>
<keyword evidence="2" id="KW-1185">Reference proteome</keyword>
<evidence type="ECO:0000313" key="1">
    <source>
        <dbReference type="EMBL" id="GAA4520822.1"/>
    </source>
</evidence>
<sequence>MSSCGSVKLSVKPGTTFSRNATLTIAAQDDKSGTVGELNHLLFEKGFNVISYSTAKTAVKYKDKIEGSDPVNNEFEAEVYRIKELNSIYALELDYTYYYDAFYYAYRSFSARVVDLNSGEIVMSANFRGDRSVRSVLKDFTTQLAAQIK</sequence>